<dbReference type="RefSeq" id="WP_078811837.1">
    <property type="nucleotide sequence ID" value="NZ_FUYE01000002.1"/>
</dbReference>
<feature type="binding site" evidence="1">
    <location>
        <position position="128"/>
    </location>
    <ligand>
        <name>a divalent metal cation</name>
        <dbReference type="ChEBI" id="CHEBI:60240"/>
        <label>2</label>
    </ligand>
</feature>
<dbReference type="GO" id="GO:0016788">
    <property type="term" value="F:hydrolase activity, acting on ester bonds"/>
    <property type="evidence" value="ECO:0007669"/>
    <property type="project" value="InterPro"/>
</dbReference>
<dbReference type="SUPFAM" id="SSF51556">
    <property type="entry name" value="Metallo-dependent hydrolases"/>
    <property type="match status" value="1"/>
</dbReference>
<dbReference type="OrthoDB" id="9810005at2"/>
<dbReference type="AlphaFoldDB" id="A0A1T4WTX3"/>
<dbReference type="PANTHER" id="PTHR47176:SF1">
    <property type="entry name" value="OS04G0577500 PROTEIN"/>
    <property type="match status" value="1"/>
</dbReference>
<dbReference type="STRING" id="48467.SAMN02745166_00610"/>
<feature type="binding site" evidence="1">
    <location>
        <position position="203"/>
    </location>
    <ligand>
        <name>a divalent metal cation</name>
        <dbReference type="ChEBI" id="CHEBI:60240"/>
        <label>1</label>
    </ligand>
</feature>
<dbReference type="PIRSF" id="PIRSF005902">
    <property type="entry name" value="DNase_TatD"/>
    <property type="match status" value="1"/>
</dbReference>
<feature type="binding site" evidence="1">
    <location>
        <position position="8"/>
    </location>
    <ligand>
        <name>a divalent metal cation</name>
        <dbReference type="ChEBI" id="CHEBI:60240"/>
        <label>1</label>
    </ligand>
</feature>
<gene>
    <name evidence="2" type="ORF">SAMN02745166_00610</name>
</gene>
<dbReference type="CDD" id="cd01310">
    <property type="entry name" value="TatD_DNAse"/>
    <property type="match status" value="1"/>
</dbReference>
<reference evidence="3" key="1">
    <citation type="submission" date="2017-02" db="EMBL/GenBank/DDBJ databases">
        <authorList>
            <person name="Varghese N."/>
            <person name="Submissions S."/>
        </authorList>
    </citation>
    <scope>NUCLEOTIDE SEQUENCE [LARGE SCALE GENOMIC DNA]</scope>
    <source>
        <strain evidence="3">ATCC 700200</strain>
    </source>
</reference>
<dbReference type="Proteomes" id="UP000190774">
    <property type="component" value="Unassembled WGS sequence"/>
</dbReference>
<keyword evidence="1" id="KW-0479">Metal-binding</keyword>
<evidence type="ECO:0000313" key="2">
    <source>
        <dbReference type="EMBL" id="SKA80308.1"/>
    </source>
</evidence>
<dbReference type="GO" id="GO:0046872">
    <property type="term" value="F:metal ion binding"/>
    <property type="evidence" value="ECO:0007669"/>
    <property type="project" value="UniProtKB-KW"/>
</dbReference>
<dbReference type="PANTHER" id="PTHR47176">
    <property type="entry name" value="OSJNBA0020J04.13 PROTEIN"/>
    <property type="match status" value="1"/>
</dbReference>
<protein>
    <submittedName>
        <fullName evidence="2">TatD DNase family protein</fullName>
    </submittedName>
</protein>
<name>A0A1T4WTX3_9BACT</name>
<dbReference type="InterPro" id="IPR001130">
    <property type="entry name" value="TatD-like"/>
</dbReference>
<proteinExistence type="predicted"/>
<evidence type="ECO:0000313" key="3">
    <source>
        <dbReference type="Proteomes" id="UP000190774"/>
    </source>
</evidence>
<dbReference type="EMBL" id="FUYE01000002">
    <property type="protein sequence ID" value="SKA80308.1"/>
    <property type="molecule type" value="Genomic_DNA"/>
</dbReference>
<evidence type="ECO:0000256" key="1">
    <source>
        <dbReference type="PIRSR" id="PIRSR005902-1"/>
    </source>
</evidence>
<organism evidence="2 3">
    <name type="scientific">Prosthecobacter debontii</name>
    <dbReference type="NCBI Taxonomy" id="48467"/>
    <lineage>
        <taxon>Bacteria</taxon>
        <taxon>Pseudomonadati</taxon>
        <taxon>Verrucomicrobiota</taxon>
        <taxon>Verrucomicrobiia</taxon>
        <taxon>Verrucomicrobiales</taxon>
        <taxon>Verrucomicrobiaceae</taxon>
        <taxon>Prosthecobacter</taxon>
    </lineage>
</organism>
<sequence length="267" mass="30350">MLHDAHNHLQDDRLDPWRPAVMAELSRCDLGEAVVNGSSEEDWSAVAELARHYPWVRPSYGLHPWYVKERTSHWKDHLLGWLHGCSGAAVGEIGLDRWIENPDIEAQVECFRWQMDLAHDLERPATVHCLRAWGLLEEQLRIVKIPERGFLLHSYGGPVEMIPGFAKRGAYFSLSPYFGHPRKAAQLEVFKAVPLERLLAETDAPDMWPPAELNPHPLGSPAKPLNHPANLRVSYELLAKVKEMPVDELIGQIAANYQRLFGDSQRV</sequence>
<accession>A0A1T4WTX3</accession>
<feature type="binding site" evidence="1">
    <location>
        <position position="6"/>
    </location>
    <ligand>
        <name>a divalent metal cation</name>
        <dbReference type="ChEBI" id="CHEBI:60240"/>
        <label>1</label>
    </ligand>
</feature>
<dbReference type="Gene3D" id="3.20.20.140">
    <property type="entry name" value="Metal-dependent hydrolases"/>
    <property type="match status" value="1"/>
</dbReference>
<feature type="binding site" evidence="1">
    <location>
        <position position="92"/>
    </location>
    <ligand>
        <name>a divalent metal cation</name>
        <dbReference type="ChEBI" id="CHEBI:60240"/>
        <label>1</label>
    </ligand>
</feature>
<dbReference type="Pfam" id="PF01026">
    <property type="entry name" value="TatD_DNase"/>
    <property type="match status" value="1"/>
</dbReference>
<keyword evidence="3" id="KW-1185">Reference proteome</keyword>
<feature type="binding site" evidence="1">
    <location>
        <position position="153"/>
    </location>
    <ligand>
        <name>a divalent metal cation</name>
        <dbReference type="ChEBI" id="CHEBI:60240"/>
        <label>2</label>
    </ligand>
</feature>
<dbReference type="InterPro" id="IPR032466">
    <property type="entry name" value="Metal_Hydrolase"/>
</dbReference>